<name>A0A941ILU1_9ACTN</name>
<dbReference type="Gene3D" id="3.30.420.40">
    <property type="match status" value="2"/>
</dbReference>
<reference evidence="3" key="1">
    <citation type="submission" date="2021-04" db="EMBL/GenBank/DDBJ databases">
        <title>Genome based classification of Actinospica acidithermotolerans sp. nov., an actinobacterium isolated from an Indonesian hot spring.</title>
        <authorList>
            <person name="Kusuma A.B."/>
            <person name="Putra K.E."/>
            <person name="Nafisah S."/>
            <person name="Loh J."/>
            <person name="Nouioui I."/>
            <person name="Goodfellow M."/>
        </authorList>
    </citation>
    <scope>NUCLEOTIDE SEQUENCE</scope>
    <source>
        <strain evidence="3">CSCA 57</strain>
    </source>
</reference>
<dbReference type="RefSeq" id="WP_212526658.1">
    <property type="nucleotide sequence ID" value="NZ_JAGSOG010000006.1"/>
</dbReference>
<dbReference type="EMBL" id="JAGSOG010000006">
    <property type="protein sequence ID" value="MBR7832124.1"/>
    <property type="molecule type" value="Genomic_DNA"/>
</dbReference>
<organism evidence="3 4">
    <name type="scientific">Actinospica durhamensis</name>
    <dbReference type="NCBI Taxonomy" id="1508375"/>
    <lineage>
        <taxon>Bacteria</taxon>
        <taxon>Bacillati</taxon>
        <taxon>Actinomycetota</taxon>
        <taxon>Actinomycetes</taxon>
        <taxon>Catenulisporales</taxon>
        <taxon>Actinospicaceae</taxon>
        <taxon>Actinospica</taxon>
    </lineage>
</organism>
<dbReference type="InterPro" id="IPR036388">
    <property type="entry name" value="WH-like_DNA-bd_sf"/>
</dbReference>
<dbReference type="PANTHER" id="PTHR18964">
    <property type="entry name" value="ROK (REPRESSOR, ORF, KINASE) FAMILY"/>
    <property type="match status" value="1"/>
</dbReference>
<dbReference type="SUPFAM" id="SSF53067">
    <property type="entry name" value="Actin-like ATPase domain"/>
    <property type="match status" value="1"/>
</dbReference>
<dbReference type="PANTHER" id="PTHR18964:SF149">
    <property type="entry name" value="BIFUNCTIONAL UDP-N-ACETYLGLUCOSAMINE 2-EPIMERASE_N-ACETYLMANNOSAMINE KINASE"/>
    <property type="match status" value="1"/>
</dbReference>
<dbReference type="AlphaFoldDB" id="A0A941ILU1"/>
<dbReference type="Proteomes" id="UP000675781">
    <property type="component" value="Unassembled WGS sequence"/>
</dbReference>
<gene>
    <name evidence="3" type="ORF">KDL01_02570</name>
</gene>
<proteinExistence type="inferred from homology"/>
<dbReference type="Pfam" id="PF00480">
    <property type="entry name" value="ROK"/>
    <property type="match status" value="1"/>
</dbReference>
<evidence type="ECO:0000256" key="1">
    <source>
        <dbReference type="ARBA" id="ARBA00006479"/>
    </source>
</evidence>
<feature type="domain" description="HTH marR-type" evidence="2">
    <location>
        <begin position="10"/>
        <end position="52"/>
    </location>
</feature>
<dbReference type="SUPFAM" id="SSF46785">
    <property type="entry name" value="Winged helix' DNA-binding domain"/>
    <property type="match status" value="1"/>
</dbReference>
<keyword evidence="4" id="KW-1185">Reference proteome</keyword>
<sequence length="401" mass="41889">MSGETDKTVLGALRHLIHHGPLSRPELGTALGLSRATTSPIINDLMRRGLVSELSTTPQGQRGRPVALLDLDDERYAVTGLEIGSDRVLAGVYSLRGRQLLRIERSATPDAVNPRGLLRHAAAVLHEALDVLDQEGRELLGVGVSVAGLVDATSGTIKYAPTLGWRDVALQAGVAEALGGRAPVLLDNDANLAALAELRRRRRDGLPTTSLVYLTGTYGISAGIIAGGQLWRGERGLAGEVGHLIVEAEGRKCVCGRRGCLDTRAGLSAIIATCLENASTPRRAGRTPIGISAGVEEIASRAQSGDAGVLEALADAGAWLGRGAALVCAMLDPRTVILGGHYARLAPWLLAPARESFRRALLMPAPEYEQLEVSGLDAWAAAEGSALAALLALADGISPLP</sequence>
<dbReference type="Pfam" id="PF12802">
    <property type="entry name" value="MarR_2"/>
    <property type="match status" value="1"/>
</dbReference>
<dbReference type="Gene3D" id="1.10.10.10">
    <property type="entry name" value="Winged helix-like DNA-binding domain superfamily/Winged helix DNA-binding domain"/>
    <property type="match status" value="1"/>
</dbReference>
<dbReference type="InterPro" id="IPR000835">
    <property type="entry name" value="HTH_MarR-typ"/>
</dbReference>
<protein>
    <submittedName>
        <fullName evidence="3">ROK family transcriptional regulator</fullName>
    </submittedName>
</protein>
<evidence type="ECO:0000313" key="3">
    <source>
        <dbReference type="EMBL" id="MBR7832124.1"/>
    </source>
</evidence>
<accession>A0A941ILU1</accession>
<evidence type="ECO:0000313" key="4">
    <source>
        <dbReference type="Proteomes" id="UP000675781"/>
    </source>
</evidence>
<comment type="similarity">
    <text evidence="1">Belongs to the ROK (NagC/XylR) family.</text>
</comment>
<dbReference type="InterPro" id="IPR043129">
    <property type="entry name" value="ATPase_NBD"/>
</dbReference>
<comment type="caution">
    <text evidence="3">The sequence shown here is derived from an EMBL/GenBank/DDBJ whole genome shotgun (WGS) entry which is preliminary data.</text>
</comment>
<dbReference type="GO" id="GO:0003700">
    <property type="term" value="F:DNA-binding transcription factor activity"/>
    <property type="evidence" value="ECO:0007669"/>
    <property type="project" value="InterPro"/>
</dbReference>
<dbReference type="InterPro" id="IPR036390">
    <property type="entry name" value="WH_DNA-bd_sf"/>
</dbReference>
<dbReference type="InterPro" id="IPR000600">
    <property type="entry name" value="ROK"/>
</dbReference>
<evidence type="ECO:0000259" key="2">
    <source>
        <dbReference type="Pfam" id="PF12802"/>
    </source>
</evidence>